<evidence type="ECO:0000313" key="3">
    <source>
        <dbReference type="Proteomes" id="UP001151760"/>
    </source>
</evidence>
<name>A0ABQ5B5M6_9ASTR</name>
<dbReference type="PANTHER" id="PTHR46481">
    <property type="entry name" value="ZINC FINGER BED DOMAIN-CONTAINING PROTEIN 4"/>
    <property type="match status" value="1"/>
</dbReference>
<accession>A0ABQ5B5M6</accession>
<organism evidence="2 3">
    <name type="scientific">Tanacetum coccineum</name>
    <dbReference type="NCBI Taxonomy" id="301880"/>
    <lineage>
        <taxon>Eukaryota</taxon>
        <taxon>Viridiplantae</taxon>
        <taxon>Streptophyta</taxon>
        <taxon>Embryophyta</taxon>
        <taxon>Tracheophyta</taxon>
        <taxon>Spermatophyta</taxon>
        <taxon>Magnoliopsida</taxon>
        <taxon>eudicotyledons</taxon>
        <taxon>Gunneridae</taxon>
        <taxon>Pentapetalae</taxon>
        <taxon>asterids</taxon>
        <taxon>campanulids</taxon>
        <taxon>Asterales</taxon>
        <taxon>Asteraceae</taxon>
        <taxon>Asteroideae</taxon>
        <taxon>Anthemideae</taxon>
        <taxon>Anthemidinae</taxon>
        <taxon>Tanacetum</taxon>
    </lineage>
</organism>
<proteinExistence type="predicted"/>
<feature type="region of interest" description="Disordered" evidence="1">
    <location>
        <begin position="1"/>
        <end position="43"/>
    </location>
</feature>
<evidence type="ECO:0000313" key="2">
    <source>
        <dbReference type="EMBL" id="GJT08699.1"/>
    </source>
</evidence>
<evidence type="ECO:0000256" key="1">
    <source>
        <dbReference type="SAM" id="MobiDB-lite"/>
    </source>
</evidence>
<sequence>MEDDSHDTIDLDGVDLGSEPNHVKDIKENDKKRKRKAPSKPRKTFSECWKYFDPKFKLDENGNPANVEGNKQKILAFKKKICGDVEGGSASGTLQTWKYNEKVIKKSLIELIVLAELPFKFVEHPAFSKFCTNMQPKFNLPSRFTIARDVSKFYLEERKDLVNFLSNSSTTVHLTTDT</sequence>
<gene>
    <name evidence="2" type="ORF">Tco_0843161</name>
</gene>
<feature type="compositionally biased region" description="Acidic residues" evidence="1">
    <location>
        <begin position="1"/>
        <end position="13"/>
    </location>
</feature>
<protein>
    <submittedName>
        <fullName evidence="2">Zinc finger BED domain-containing protein RICESLEEPER 2</fullName>
    </submittedName>
</protein>
<dbReference type="EMBL" id="BQNB010012850">
    <property type="protein sequence ID" value="GJT08699.1"/>
    <property type="molecule type" value="Genomic_DNA"/>
</dbReference>
<reference evidence="2" key="1">
    <citation type="journal article" date="2022" name="Int. J. Mol. Sci.">
        <title>Draft Genome of Tanacetum Coccineum: Genomic Comparison of Closely Related Tanacetum-Family Plants.</title>
        <authorList>
            <person name="Yamashiro T."/>
            <person name="Shiraishi A."/>
            <person name="Nakayama K."/>
            <person name="Satake H."/>
        </authorList>
    </citation>
    <scope>NUCLEOTIDE SEQUENCE</scope>
</reference>
<dbReference type="Proteomes" id="UP001151760">
    <property type="component" value="Unassembled WGS sequence"/>
</dbReference>
<reference evidence="2" key="2">
    <citation type="submission" date="2022-01" db="EMBL/GenBank/DDBJ databases">
        <authorList>
            <person name="Yamashiro T."/>
            <person name="Shiraishi A."/>
            <person name="Satake H."/>
            <person name="Nakayama K."/>
        </authorList>
    </citation>
    <scope>NUCLEOTIDE SEQUENCE</scope>
</reference>
<keyword evidence="3" id="KW-1185">Reference proteome</keyword>
<dbReference type="InterPro" id="IPR052035">
    <property type="entry name" value="ZnF_BED_domain_contain"/>
</dbReference>
<comment type="caution">
    <text evidence="2">The sequence shown here is derived from an EMBL/GenBank/DDBJ whole genome shotgun (WGS) entry which is preliminary data.</text>
</comment>
<dbReference type="SUPFAM" id="SSF140996">
    <property type="entry name" value="Hermes dimerisation domain"/>
    <property type="match status" value="1"/>
</dbReference>
<feature type="compositionally biased region" description="Basic residues" evidence="1">
    <location>
        <begin position="32"/>
        <end position="43"/>
    </location>
</feature>
<dbReference type="PANTHER" id="PTHR46481:SF7">
    <property type="entry name" value="ZINC FINGER BED DOMAIN-CONTAINING PROTEIN RICESLEEPER 2-LIKE"/>
    <property type="match status" value="1"/>
</dbReference>
<feature type="compositionally biased region" description="Basic and acidic residues" evidence="1">
    <location>
        <begin position="21"/>
        <end position="31"/>
    </location>
</feature>